<dbReference type="EMBL" id="BLKS01000002">
    <property type="protein sequence ID" value="GFG54693.1"/>
    <property type="molecule type" value="Genomic_DNA"/>
</dbReference>
<evidence type="ECO:0000313" key="2">
    <source>
        <dbReference type="Proteomes" id="UP000465302"/>
    </source>
</evidence>
<accession>A0A7I9WAG0</accession>
<organism evidence="1 2">
    <name type="scientific">Mycolicibacterium agri</name>
    <name type="common">Mycobacterium agri</name>
    <dbReference type="NCBI Taxonomy" id="36811"/>
    <lineage>
        <taxon>Bacteria</taxon>
        <taxon>Bacillati</taxon>
        <taxon>Actinomycetota</taxon>
        <taxon>Actinomycetes</taxon>
        <taxon>Mycobacteriales</taxon>
        <taxon>Mycobacteriaceae</taxon>
        <taxon>Mycolicibacterium</taxon>
    </lineage>
</organism>
<protein>
    <submittedName>
        <fullName evidence="1">Uncharacterized protein</fullName>
    </submittedName>
</protein>
<proteinExistence type="predicted"/>
<comment type="caution">
    <text evidence="1">The sequence shown here is derived from an EMBL/GenBank/DDBJ whole genome shotgun (WGS) entry which is preliminary data.</text>
</comment>
<gene>
    <name evidence="1" type="ORF">MAGR_61340</name>
</gene>
<name>A0A7I9WAG0_MYCAG</name>
<dbReference type="AlphaFoldDB" id="A0A7I9WAG0"/>
<reference evidence="1 2" key="1">
    <citation type="journal article" date="2019" name="Emerg. Microbes Infect.">
        <title>Comprehensive subspecies identification of 175 nontuberculous mycobacteria species based on 7547 genomic profiles.</title>
        <authorList>
            <person name="Matsumoto Y."/>
            <person name="Kinjo T."/>
            <person name="Motooka D."/>
            <person name="Nabeya D."/>
            <person name="Jung N."/>
            <person name="Uechi K."/>
            <person name="Horii T."/>
            <person name="Iida T."/>
            <person name="Fujita J."/>
            <person name="Nakamura S."/>
        </authorList>
    </citation>
    <scope>NUCLEOTIDE SEQUENCE [LARGE SCALE GENOMIC DNA]</scope>
    <source>
        <strain evidence="1 2">JCM 6377</strain>
    </source>
</reference>
<sequence>MTVRLSIINLAGMARTLVAVGTSSEADMFFTTAAAAPRNGCVSPPVAGAFAAGLASAGLASEGLGVVGALSALAVDALAVAFGSEGLGFAGALSVAEGAVPLA</sequence>
<evidence type="ECO:0000313" key="1">
    <source>
        <dbReference type="EMBL" id="GFG54693.1"/>
    </source>
</evidence>
<dbReference type="Proteomes" id="UP000465302">
    <property type="component" value="Unassembled WGS sequence"/>
</dbReference>